<dbReference type="Pfam" id="PF01425">
    <property type="entry name" value="Amidase"/>
    <property type="match status" value="1"/>
</dbReference>
<proteinExistence type="predicted"/>
<protein>
    <submittedName>
        <fullName evidence="2">Amidase</fullName>
    </submittedName>
</protein>
<dbReference type="OrthoDB" id="9811471at2"/>
<comment type="caution">
    <text evidence="2">The sequence shown here is derived from an EMBL/GenBank/DDBJ whole genome shotgun (WGS) entry which is preliminary data.</text>
</comment>
<dbReference type="RefSeq" id="WP_144542159.1">
    <property type="nucleotide sequence ID" value="NZ_CBCSDC010000001.1"/>
</dbReference>
<dbReference type="NCBIfam" id="NF005300">
    <property type="entry name" value="PRK06828.1"/>
    <property type="match status" value="1"/>
</dbReference>
<dbReference type="InterPro" id="IPR023631">
    <property type="entry name" value="Amidase_dom"/>
</dbReference>
<gene>
    <name evidence="2" type="ORF">IQ19_01922</name>
</gene>
<dbReference type="InterPro" id="IPR036928">
    <property type="entry name" value="AS_sf"/>
</dbReference>
<dbReference type="PANTHER" id="PTHR42678">
    <property type="entry name" value="AMIDASE"/>
    <property type="match status" value="1"/>
</dbReference>
<evidence type="ECO:0000313" key="2">
    <source>
        <dbReference type="EMBL" id="TWH87678.1"/>
    </source>
</evidence>
<dbReference type="GeneID" id="65403129"/>
<evidence type="ECO:0000259" key="1">
    <source>
        <dbReference type="Pfam" id="PF01425"/>
    </source>
</evidence>
<keyword evidence="3" id="KW-1185">Reference proteome</keyword>
<dbReference type="Proteomes" id="UP000318667">
    <property type="component" value="Unassembled WGS sequence"/>
</dbReference>
<organism evidence="2 3">
    <name type="scientific">Cytobacillus oceanisediminis</name>
    <dbReference type="NCBI Taxonomy" id="665099"/>
    <lineage>
        <taxon>Bacteria</taxon>
        <taxon>Bacillati</taxon>
        <taxon>Bacillota</taxon>
        <taxon>Bacilli</taxon>
        <taxon>Bacillales</taxon>
        <taxon>Bacillaceae</taxon>
        <taxon>Cytobacillus</taxon>
    </lineage>
</organism>
<dbReference type="PANTHER" id="PTHR42678:SF34">
    <property type="entry name" value="OS04G0183300 PROTEIN"/>
    <property type="match status" value="1"/>
</dbReference>
<accession>A0A562JWW2</accession>
<dbReference type="Gene3D" id="3.90.1300.10">
    <property type="entry name" value="Amidase signature (AS) domain"/>
    <property type="match status" value="1"/>
</dbReference>
<dbReference type="AlphaFoldDB" id="A0A562JWW2"/>
<evidence type="ECO:0000313" key="3">
    <source>
        <dbReference type="Proteomes" id="UP000318667"/>
    </source>
</evidence>
<name>A0A562JWW2_9BACI</name>
<dbReference type="SUPFAM" id="SSF75304">
    <property type="entry name" value="Amidase signature (AS) enzymes"/>
    <property type="match status" value="1"/>
</dbReference>
<dbReference type="NCBIfam" id="NF006006">
    <property type="entry name" value="PRK08137.1"/>
    <property type="match status" value="1"/>
</dbReference>
<dbReference type="EMBL" id="VLKI01000004">
    <property type="protein sequence ID" value="TWH87678.1"/>
    <property type="molecule type" value="Genomic_DNA"/>
</dbReference>
<feature type="domain" description="Amidase" evidence="1">
    <location>
        <begin position="35"/>
        <end position="471"/>
    </location>
</feature>
<reference evidence="2 3" key="1">
    <citation type="journal article" date="2015" name="Stand. Genomic Sci.">
        <title>Genomic Encyclopedia of Bacterial and Archaeal Type Strains, Phase III: the genomes of soil and plant-associated and newly described type strains.</title>
        <authorList>
            <person name="Whitman W.B."/>
            <person name="Woyke T."/>
            <person name="Klenk H.P."/>
            <person name="Zhou Y."/>
            <person name="Lilburn T.G."/>
            <person name="Beck B.J."/>
            <person name="De Vos P."/>
            <person name="Vandamme P."/>
            <person name="Eisen J.A."/>
            <person name="Garrity G."/>
            <person name="Hugenholtz P."/>
            <person name="Kyrpides N.C."/>
        </authorList>
    </citation>
    <scope>NUCLEOTIDE SEQUENCE [LARGE SCALE GENOMIC DNA]</scope>
    <source>
        <strain evidence="2 3">CGMCC 1.10115</strain>
    </source>
</reference>
<sequence>MENQRLKMFHDEVLLEATIDELQERMESGEVTSKELVLLYMERIGQMDRLGSAINSVLEINPDALHIAAALDGERKKKGPRGALHGIPVLLKDNIDTGDKMHTSAGSLALKDHCAQKDSFVAAYLRKAGAVILGKTNMTEWANFMTEGMPSGYSSRGGQTLNPYGPGKFDVGGSSAGSGAAVAANFAAAAIGTETSGSILSPASQNSLVGIKPTVGLVSRTGIIPIAHSQDTAGPMARTVKDAAILLSVLAVSDGNDPITLTNLDLHNRDFTEYLDQDGLKGARIGIARETYFEYLSPEKLSVMNEAVAQLKELGAEVVEEVVIPSTKAEWSYEVLTYEFKADLNAYLRTVAPHLNIRSLADVIDFNEENSEKTLKYGQTILKESEETSGNLTEKAYISSLEKDIYLSTEQGIDHVMKEHNLDAIVFPNNFGAGIPAKAGYPSITVPAGYTPEGEPVGITFIGLAYSEPTLVKLAYAYEQATKKRKAPELGGLS</sequence>